<accession>A0A242M6N9</accession>
<dbReference type="AlphaFoldDB" id="A0A242M6N9"/>
<organism evidence="1 2">
    <name type="scientific">Caballeronia sordidicola</name>
    <name type="common">Burkholderia sordidicola</name>
    <dbReference type="NCBI Taxonomy" id="196367"/>
    <lineage>
        <taxon>Bacteria</taxon>
        <taxon>Pseudomonadati</taxon>
        <taxon>Pseudomonadota</taxon>
        <taxon>Betaproteobacteria</taxon>
        <taxon>Burkholderiales</taxon>
        <taxon>Burkholderiaceae</taxon>
        <taxon>Caballeronia</taxon>
    </lineage>
</organism>
<sequence length="40" mass="4119">MAQVASAGSDEKGLERMAVLARNAGFSLMCCGLSCLSRAL</sequence>
<comment type="caution">
    <text evidence="1">The sequence shown here is derived from an EMBL/GenBank/DDBJ whole genome shotgun (WGS) entry which is preliminary data.</text>
</comment>
<reference evidence="1 2" key="1">
    <citation type="submission" date="2017-03" db="EMBL/GenBank/DDBJ databases">
        <title>Genome analysis of strain PAMC 26510.</title>
        <authorList>
            <person name="Oh H.-M."/>
            <person name="Yang J.-A."/>
        </authorList>
    </citation>
    <scope>NUCLEOTIDE SEQUENCE [LARGE SCALE GENOMIC DNA]</scope>
    <source>
        <strain evidence="1 2">PAMC 26510</strain>
    </source>
</reference>
<dbReference type="EMBL" id="NBTY01000199">
    <property type="protein sequence ID" value="OTP66691.1"/>
    <property type="molecule type" value="Genomic_DNA"/>
</dbReference>
<protein>
    <submittedName>
        <fullName evidence="1">Uncharacterized protein</fullName>
    </submittedName>
</protein>
<proteinExistence type="predicted"/>
<gene>
    <name evidence="1" type="ORF">PAMC26510_33185</name>
</gene>
<dbReference type="Proteomes" id="UP000194546">
    <property type="component" value="Unassembled WGS sequence"/>
</dbReference>
<evidence type="ECO:0000313" key="2">
    <source>
        <dbReference type="Proteomes" id="UP000194546"/>
    </source>
</evidence>
<name>A0A242M6N9_CABSO</name>
<evidence type="ECO:0000313" key="1">
    <source>
        <dbReference type="EMBL" id="OTP66691.1"/>
    </source>
</evidence>